<protein>
    <recommendedName>
        <fullName evidence="2">Reverse transcriptase domain-containing protein</fullName>
    </recommendedName>
</protein>
<evidence type="ECO:0000259" key="2">
    <source>
        <dbReference type="PROSITE" id="PS50878"/>
    </source>
</evidence>
<dbReference type="InterPro" id="IPR036691">
    <property type="entry name" value="Endo/exonu/phosph_ase_sf"/>
</dbReference>
<dbReference type="Proteomes" id="UP001066276">
    <property type="component" value="Chromosome 4_1"/>
</dbReference>
<dbReference type="SUPFAM" id="SSF56672">
    <property type="entry name" value="DNA/RNA polymerases"/>
    <property type="match status" value="1"/>
</dbReference>
<dbReference type="SUPFAM" id="SSF56219">
    <property type="entry name" value="DNase I-like"/>
    <property type="match status" value="1"/>
</dbReference>
<dbReference type="CDD" id="cd01650">
    <property type="entry name" value="RT_nLTR_like"/>
    <property type="match status" value="1"/>
</dbReference>
<dbReference type="PANTHER" id="PTHR33332">
    <property type="entry name" value="REVERSE TRANSCRIPTASE DOMAIN-CONTAINING PROTEIN"/>
    <property type="match status" value="1"/>
</dbReference>
<accession>A0AAV7T7L0</accession>
<comment type="caution">
    <text evidence="3">The sequence shown here is derived from an EMBL/GenBank/DDBJ whole genome shotgun (WGS) entry which is preliminary data.</text>
</comment>
<dbReference type="AlphaFoldDB" id="A0AAV7T7L0"/>
<feature type="domain" description="Reverse transcriptase" evidence="2">
    <location>
        <begin position="545"/>
        <end position="820"/>
    </location>
</feature>
<sequence length="1013" mass="113232">MTKKLASPSAPARASTAPSARTPGPRPPRLTYDSATLANLNPGRAPGCYRATPKRTHGPFTCSNCRFTCLWTHTATTKNDAPGSNLECILVNTRSVHRHAIELWNLINSTNPDIAFLTETWMNPSSAPDIAIAIPDGYKIIRRDRFNRTGGGIAIAHKSSISISTHTDNSLPDAEHLHFAIHIDPKTTLRGTLMYRPPGPRTKFSEDIADFVNPHALSSTDYILLGDLNFHLENHTDNNTTAVLDNLANLGLKQLVNTPTHYAGHTLDPIFSSSKHITFSHTTELTWSDHSCVHFSFKKTTVHHHTRQPPKRHWNRITTEQLAATLSLNQPTSTSNPNEAANNLTNWISDCANLLAPLKIQTNTNNHKKSSWFTTELKNSKKECRLREKTWRLNPTEENLTALKDTTRQHHQRLRTARKTAYQNRLDNNAHNSKELFGIVKELSNPDAETNPIPPSQDLCDSLATFFHRKIADIYNSFTTTNMNPPPEAANDISTILAWNPTTTEETTRVMNSIHSGSPSDPCPHHIYNKADNIIAPHLRDVINASLTTATFPESWKHAELNALLKKPTADPTELKNFRPISLLPFPAKVIEKIVNAQLTAALETSDSLDSTQFGFRTNHSTETALIAATDDIRALTDKGETVALILLDLSAAFDTVCHRTLIDRLCSAGIRGKALEWVISFLSGRTQRVRLPPFRSAATEIICGVPQGSSLSPTLFNVYMTPLANIARKHGLDIISYADDTQLILSLTNNPTSARTRLHDGMKEVATWMTDSRLKLNTEKTEVLILGPTPSAWDDSWWPPALGSTPQPTNHARNLGFILDSSLSMTRQVNSVTSACFNTLRMLRKIFRWIPIDTRKTVTHALVTSRLDYGNTLYAGITTKLQRKLQRIENAAARLILDIPRHHHISGHLRKLHWLPVNKRITFRLLTHAHKALYNLGPKLINSRVSFYTPPRTLRSTGQALAAVPRIRKTTAGGKSFSFLAAKTWNSLPSHLRAIPEHLPFRRQLKTWLFEH</sequence>
<dbReference type="InterPro" id="IPR005135">
    <property type="entry name" value="Endo/exonuclease/phosphatase"/>
</dbReference>
<gene>
    <name evidence="3" type="ORF">NDU88_004166</name>
</gene>
<dbReference type="InterPro" id="IPR043502">
    <property type="entry name" value="DNA/RNA_pol_sf"/>
</dbReference>
<keyword evidence="4" id="KW-1185">Reference proteome</keyword>
<evidence type="ECO:0000313" key="4">
    <source>
        <dbReference type="Proteomes" id="UP001066276"/>
    </source>
</evidence>
<dbReference type="Gene3D" id="3.60.10.10">
    <property type="entry name" value="Endonuclease/exonuclease/phosphatase"/>
    <property type="match status" value="1"/>
</dbReference>
<name>A0AAV7T7L0_PLEWA</name>
<dbReference type="InterPro" id="IPR000477">
    <property type="entry name" value="RT_dom"/>
</dbReference>
<proteinExistence type="predicted"/>
<evidence type="ECO:0000313" key="3">
    <source>
        <dbReference type="EMBL" id="KAJ1172319.1"/>
    </source>
</evidence>
<dbReference type="GO" id="GO:0003824">
    <property type="term" value="F:catalytic activity"/>
    <property type="evidence" value="ECO:0007669"/>
    <property type="project" value="InterPro"/>
</dbReference>
<evidence type="ECO:0000256" key="1">
    <source>
        <dbReference type="SAM" id="MobiDB-lite"/>
    </source>
</evidence>
<dbReference type="Pfam" id="PF03372">
    <property type="entry name" value="Exo_endo_phos"/>
    <property type="match status" value="1"/>
</dbReference>
<reference evidence="3" key="1">
    <citation type="journal article" date="2022" name="bioRxiv">
        <title>Sequencing and chromosome-scale assembly of the giantPleurodeles waltlgenome.</title>
        <authorList>
            <person name="Brown T."/>
            <person name="Elewa A."/>
            <person name="Iarovenko S."/>
            <person name="Subramanian E."/>
            <person name="Araus A.J."/>
            <person name="Petzold A."/>
            <person name="Susuki M."/>
            <person name="Suzuki K.-i.T."/>
            <person name="Hayashi T."/>
            <person name="Toyoda A."/>
            <person name="Oliveira C."/>
            <person name="Osipova E."/>
            <person name="Leigh N.D."/>
            <person name="Simon A."/>
            <person name="Yun M.H."/>
        </authorList>
    </citation>
    <scope>NUCLEOTIDE SEQUENCE</scope>
    <source>
        <strain evidence="3">20211129_DDA</strain>
        <tissue evidence="3">Liver</tissue>
    </source>
</reference>
<dbReference type="PROSITE" id="PS50878">
    <property type="entry name" value="RT_POL"/>
    <property type="match status" value="1"/>
</dbReference>
<organism evidence="3 4">
    <name type="scientific">Pleurodeles waltl</name>
    <name type="common">Iberian ribbed newt</name>
    <dbReference type="NCBI Taxonomy" id="8319"/>
    <lineage>
        <taxon>Eukaryota</taxon>
        <taxon>Metazoa</taxon>
        <taxon>Chordata</taxon>
        <taxon>Craniata</taxon>
        <taxon>Vertebrata</taxon>
        <taxon>Euteleostomi</taxon>
        <taxon>Amphibia</taxon>
        <taxon>Batrachia</taxon>
        <taxon>Caudata</taxon>
        <taxon>Salamandroidea</taxon>
        <taxon>Salamandridae</taxon>
        <taxon>Pleurodelinae</taxon>
        <taxon>Pleurodeles</taxon>
    </lineage>
</organism>
<feature type="compositionally biased region" description="Low complexity" evidence="1">
    <location>
        <begin position="1"/>
        <end position="23"/>
    </location>
</feature>
<dbReference type="Pfam" id="PF00078">
    <property type="entry name" value="RVT_1"/>
    <property type="match status" value="1"/>
</dbReference>
<dbReference type="EMBL" id="JANPWB010000007">
    <property type="protein sequence ID" value="KAJ1172319.1"/>
    <property type="molecule type" value="Genomic_DNA"/>
</dbReference>
<feature type="region of interest" description="Disordered" evidence="1">
    <location>
        <begin position="1"/>
        <end position="29"/>
    </location>
</feature>